<dbReference type="AlphaFoldDB" id="A0A8T4HF96"/>
<keyword evidence="3" id="KW-1185">Reference proteome</keyword>
<dbReference type="SUPFAM" id="SSF56935">
    <property type="entry name" value="Porins"/>
    <property type="match status" value="1"/>
</dbReference>
<proteinExistence type="predicted"/>
<comment type="caution">
    <text evidence="2">The sequence shown here is derived from an EMBL/GenBank/DDBJ whole genome shotgun (WGS) entry which is preliminary data.</text>
</comment>
<dbReference type="EMBL" id="JAGKSB010000012">
    <property type="protein sequence ID" value="MBP3944008.1"/>
    <property type="molecule type" value="Genomic_DNA"/>
</dbReference>
<organism evidence="2 3">
    <name type="scientific">Rhinopithecimicrobium faecis</name>
    <dbReference type="NCBI Taxonomy" id="2820698"/>
    <lineage>
        <taxon>Bacteria</taxon>
        <taxon>Pseudomonadati</taxon>
        <taxon>Bacteroidota</taxon>
        <taxon>Sphingobacteriia</taxon>
        <taxon>Sphingobacteriales</taxon>
        <taxon>Sphingobacteriaceae</taxon>
        <taxon>Rhinopithecimicrobium</taxon>
    </lineage>
</organism>
<evidence type="ECO:0008006" key="4">
    <source>
        <dbReference type="Google" id="ProtNLM"/>
    </source>
</evidence>
<sequence>MTIKKVLFSTIFLSTIIGSAKAQYLADSYNFSQADNGATARFKGLGNAQTALGGDISSISGNPAGLGFFNRSDAAVTMNYLHNNNSGKYYDKITDTKKGKFGLENAGVVFNFPAVGQNANRGWLNFNVGIAYNKTNDYRNDLNYEGNNTGSTIADAMTDIAYNNPNFDISKDYIGSKLIAPVPTIGTGARQDFFNVASDFNNYQANQIIERGDRSETAVSFGTNYSNKLYLGLSLGLSTFRYETVAQFTENGFTKTAQDIAKSYPTSNFTDPQNENYDYTDAVYDYASYYSQLTEGSGVDVKLGLIYKPDPTWNIGFTFKTPTWYTVRDNAVEDFAVSYRNDENTNTSFANFKSGVYEYSTDYNLRTPYRVAVGLTKFFGAGLLTADAEFVDYSATKFSMPGYASDATEVAMNESIKSTYKSVLNVKVGGEYLFSNTFSGRLGFNYNGNPYKEADYKNLAGTAGLGLKFANGAYVDLAVVHNAISYNHSPYSSELITVAPAAIKLQRTNAVLTIGTKF</sequence>
<feature type="chain" id="PRO_5035836516" description="Outer membrane protein transport protein (OMPP1/FadL/TodX)" evidence="1">
    <location>
        <begin position="23"/>
        <end position="518"/>
    </location>
</feature>
<name>A0A8T4HF96_9SPHI</name>
<dbReference type="Proteomes" id="UP000679691">
    <property type="component" value="Unassembled WGS sequence"/>
</dbReference>
<evidence type="ECO:0000313" key="3">
    <source>
        <dbReference type="Proteomes" id="UP000679691"/>
    </source>
</evidence>
<evidence type="ECO:0000313" key="2">
    <source>
        <dbReference type="EMBL" id="MBP3944008.1"/>
    </source>
</evidence>
<evidence type="ECO:0000256" key="1">
    <source>
        <dbReference type="SAM" id="SignalP"/>
    </source>
</evidence>
<dbReference type="RefSeq" id="WP_353547515.1">
    <property type="nucleotide sequence ID" value="NZ_JAGKSB010000012.1"/>
</dbReference>
<keyword evidence="1" id="KW-0732">Signal</keyword>
<dbReference type="Gene3D" id="2.40.160.60">
    <property type="entry name" value="Outer membrane protein transport protein (OMPP1/FadL/TodX)"/>
    <property type="match status" value="1"/>
</dbReference>
<feature type="signal peptide" evidence="1">
    <location>
        <begin position="1"/>
        <end position="22"/>
    </location>
</feature>
<accession>A0A8T4HF96</accession>
<gene>
    <name evidence="2" type="ORF">J5U18_10625</name>
</gene>
<reference evidence="2" key="1">
    <citation type="submission" date="2021-03" db="EMBL/GenBank/DDBJ databases">
        <authorList>
            <person name="Lu T."/>
            <person name="Wang Q."/>
            <person name="Han X."/>
        </authorList>
    </citation>
    <scope>NUCLEOTIDE SEQUENCE</scope>
    <source>
        <strain evidence="2">WQ 2009</strain>
    </source>
</reference>
<protein>
    <recommendedName>
        <fullName evidence="4">Outer membrane protein transport protein (OMPP1/FadL/TodX)</fullName>
    </recommendedName>
</protein>